<evidence type="ECO:0000259" key="17">
    <source>
        <dbReference type="Pfam" id="PF16209"/>
    </source>
</evidence>
<keyword evidence="6 12" id="KW-0067">ATP-binding</keyword>
<dbReference type="EMBL" id="JADGJD010001206">
    <property type="protein sequence ID" value="KAJ3045970.1"/>
    <property type="molecule type" value="Genomic_DNA"/>
</dbReference>
<dbReference type="InterPro" id="IPR032630">
    <property type="entry name" value="P_typ_ATPase_c"/>
</dbReference>
<dbReference type="InterPro" id="IPR032631">
    <property type="entry name" value="P-type_ATPase_N"/>
</dbReference>
<evidence type="ECO:0000256" key="1">
    <source>
        <dbReference type="ARBA" id="ARBA00004141"/>
    </source>
</evidence>
<dbReference type="Gene3D" id="2.70.150.10">
    <property type="entry name" value="Calcium-transporting ATPase, cytoplasmic transduction domain A"/>
    <property type="match status" value="1"/>
</dbReference>
<dbReference type="InterPro" id="IPR044492">
    <property type="entry name" value="P_typ_ATPase_HD_dom"/>
</dbReference>
<feature type="binding site" evidence="13">
    <location>
        <position position="1167"/>
    </location>
    <ligand>
        <name>Mg(2+)</name>
        <dbReference type="ChEBI" id="CHEBI:18420"/>
    </ligand>
</feature>
<dbReference type="SFLD" id="SFLDS00003">
    <property type="entry name" value="Haloacid_Dehalogenase"/>
    <property type="match status" value="1"/>
</dbReference>
<feature type="region of interest" description="Disordered" evidence="15">
    <location>
        <begin position="272"/>
        <end position="295"/>
    </location>
</feature>
<evidence type="ECO:0000256" key="7">
    <source>
        <dbReference type="ARBA" id="ARBA00022842"/>
    </source>
</evidence>
<gene>
    <name evidence="19" type="ORF">HK097_001086</name>
</gene>
<evidence type="ECO:0000256" key="3">
    <source>
        <dbReference type="ARBA" id="ARBA00022692"/>
    </source>
</evidence>
<keyword evidence="7 13" id="KW-0460">Magnesium</keyword>
<keyword evidence="20" id="KW-1185">Reference proteome</keyword>
<evidence type="ECO:0000256" key="2">
    <source>
        <dbReference type="ARBA" id="ARBA00004308"/>
    </source>
</evidence>
<protein>
    <recommendedName>
        <fullName evidence="14">Phospholipid-transporting ATPase</fullName>
        <ecNumber evidence="14">7.6.2.1</ecNumber>
    </recommendedName>
</protein>
<feature type="compositionally biased region" description="Polar residues" evidence="15">
    <location>
        <begin position="118"/>
        <end position="128"/>
    </location>
</feature>
<feature type="transmembrane region" description="Helical" evidence="14">
    <location>
        <begin position="562"/>
        <end position="582"/>
    </location>
</feature>
<keyword evidence="3 14" id="KW-0812">Transmembrane</keyword>
<keyword evidence="9 14" id="KW-1133">Transmembrane helix</keyword>
<evidence type="ECO:0000256" key="10">
    <source>
        <dbReference type="ARBA" id="ARBA00023136"/>
    </source>
</evidence>
<feature type="compositionally biased region" description="Basic and acidic residues" evidence="15">
    <location>
        <begin position="69"/>
        <end position="80"/>
    </location>
</feature>
<feature type="region of interest" description="Disordered" evidence="15">
    <location>
        <begin position="1"/>
        <end position="136"/>
    </location>
</feature>
<dbReference type="PANTHER" id="PTHR24092:SF174">
    <property type="entry name" value="PHOSPHOLIPID-TRANSPORTING ATPASE DNF3-RELATED"/>
    <property type="match status" value="1"/>
</dbReference>
<keyword evidence="4 13" id="KW-0479">Metal-binding</keyword>
<feature type="compositionally biased region" description="Low complexity" evidence="15">
    <location>
        <begin position="280"/>
        <end position="290"/>
    </location>
</feature>
<feature type="binding site" evidence="13">
    <location>
        <position position="630"/>
    </location>
    <ligand>
        <name>Mg(2+)</name>
        <dbReference type="ChEBI" id="CHEBI:18420"/>
    </ligand>
</feature>
<evidence type="ECO:0000256" key="15">
    <source>
        <dbReference type="SAM" id="MobiDB-lite"/>
    </source>
</evidence>
<feature type="domain" description="P-type ATPase A" evidence="16">
    <location>
        <begin position="315"/>
        <end position="459"/>
    </location>
</feature>
<feature type="binding site" evidence="12">
    <location>
        <position position="1170"/>
    </location>
    <ligand>
        <name>ATP</name>
        <dbReference type="ChEBI" id="CHEBI:30616"/>
    </ligand>
</feature>
<dbReference type="InterPro" id="IPR036412">
    <property type="entry name" value="HAD-like_sf"/>
</dbReference>
<dbReference type="GO" id="GO:0005524">
    <property type="term" value="F:ATP binding"/>
    <property type="evidence" value="ECO:0007669"/>
    <property type="project" value="UniProtKB-UniRule"/>
</dbReference>
<dbReference type="GO" id="GO:0140326">
    <property type="term" value="F:ATPase-coupled intramembrane lipid transporter activity"/>
    <property type="evidence" value="ECO:0007669"/>
    <property type="project" value="UniProtKB-EC"/>
</dbReference>
<feature type="compositionally biased region" description="Polar residues" evidence="15">
    <location>
        <begin position="48"/>
        <end position="62"/>
    </location>
</feature>
<dbReference type="Pfam" id="PF16209">
    <property type="entry name" value="PhoLip_ATPase_N"/>
    <property type="match status" value="1"/>
</dbReference>
<feature type="binding site" evidence="12">
    <location>
        <position position="860"/>
    </location>
    <ligand>
        <name>ATP</name>
        <dbReference type="ChEBI" id="CHEBI:30616"/>
    </ligand>
</feature>
<dbReference type="GO" id="GO:0006892">
    <property type="term" value="P:post-Golgi vesicle-mediated transport"/>
    <property type="evidence" value="ECO:0007669"/>
    <property type="project" value="TreeGrafter"/>
</dbReference>
<dbReference type="Proteomes" id="UP001212841">
    <property type="component" value="Unassembled WGS sequence"/>
</dbReference>
<dbReference type="PROSITE" id="PS00154">
    <property type="entry name" value="ATPASE_E1_E2"/>
    <property type="match status" value="1"/>
</dbReference>
<dbReference type="InterPro" id="IPR018303">
    <property type="entry name" value="ATPase_P-typ_P_site"/>
</dbReference>
<comment type="catalytic activity">
    <reaction evidence="14">
        <text>ATP + H2O + phospholipidSide 1 = ADP + phosphate + phospholipidSide 2.</text>
        <dbReference type="EC" id="7.6.2.1"/>
    </reaction>
</comment>
<keyword evidence="5 12" id="KW-0547">Nucleotide-binding</keyword>
<dbReference type="InterPro" id="IPR023298">
    <property type="entry name" value="ATPase_P-typ_TM_dom_sf"/>
</dbReference>
<evidence type="ECO:0000313" key="19">
    <source>
        <dbReference type="EMBL" id="KAJ3045970.1"/>
    </source>
</evidence>
<feature type="binding site" evidence="12">
    <location>
        <position position="752"/>
    </location>
    <ligand>
        <name>ATP</name>
        <dbReference type="ChEBI" id="CHEBI:30616"/>
    </ligand>
</feature>
<dbReference type="InterPro" id="IPR059000">
    <property type="entry name" value="ATPase_P-type_domA"/>
</dbReference>
<dbReference type="NCBIfam" id="TIGR01652">
    <property type="entry name" value="ATPase-Plipid"/>
    <property type="match status" value="1"/>
</dbReference>
<dbReference type="InterPro" id="IPR023214">
    <property type="entry name" value="HAD_sf"/>
</dbReference>
<feature type="binding site" evidence="12">
    <location>
        <position position="942"/>
    </location>
    <ligand>
        <name>ATP</name>
        <dbReference type="ChEBI" id="CHEBI:30616"/>
    </ligand>
</feature>
<feature type="transmembrane region" description="Helical" evidence="14">
    <location>
        <begin position="1218"/>
        <end position="1237"/>
    </location>
</feature>
<dbReference type="SUPFAM" id="SSF81665">
    <property type="entry name" value="Calcium ATPase, transmembrane domain M"/>
    <property type="match status" value="1"/>
</dbReference>
<evidence type="ECO:0000256" key="6">
    <source>
        <dbReference type="ARBA" id="ARBA00022840"/>
    </source>
</evidence>
<dbReference type="EC" id="7.6.2.1" evidence="14"/>
<feature type="binding site" evidence="12">
    <location>
        <position position="1112"/>
    </location>
    <ligand>
        <name>ATP</name>
        <dbReference type="ChEBI" id="CHEBI:30616"/>
    </ligand>
</feature>
<feature type="transmembrane region" description="Helical" evidence="14">
    <location>
        <begin position="476"/>
        <end position="496"/>
    </location>
</feature>
<feature type="transmembrane region" description="Helical" evidence="14">
    <location>
        <begin position="1441"/>
        <end position="1463"/>
    </location>
</feature>
<feature type="binding site" evidence="12">
    <location>
        <position position="1106"/>
    </location>
    <ligand>
        <name>ATP</name>
        <dbReference type="ChEBI" id="CHEBI:30616"/>
    </ligand>
</feature>
<dbReference type="PRINTS" id="PR00119">
    <property type="entry name" value="CATATPASE"/>
</dbReference>
<dbReference type="Gene3D" id="3.40.1110.10">
    <property type="entry name" value="Calcium-transporting ATPase, cytoplasmic domain N"/>
    <property type="match status" value="1"/>
</dbReference>
<name>A0AAD5S760_9FUNG</name>
<feature type="transmembrane region" description="Helical" evidence="14">
    <location>
        <begin position="1257"/>
        <end position="1277"/>
    </location>
</feature>
<feature type="transmembrane region" description="Helical" evidence="14">
    <location>
        <begin position="145"/>
        <end position="167"/>
    </location>
</feature>
<dbReference type="GO" id="GO:0005802">
    <property type="term" value="C:trans-Golgi network"/>
    <property type="evidence" value="ECO:0007669"/>
    <property type="project" value="TreeGrafter"/>
</dbReference>
<feature type="binding site" evidence="13">
    <location>
        <position position="632"/>
    </location>
    <ligand>
        <name>Mg(2+)</name>
        <dbReference type="ChEBI" id="CHEBI:18420"/>
    </ligand>
</feature>
<reference evidence="19" key="1">
    <citation type="submission" date="2020-05" db="EMBL/GenBank/DDBJ databases">
        <title>Phylogenomic resolution of chytrid fungi.</title>
        <authorList>
            <person name="Stajich J.E."/>
            <person name="Amses K."/>
            <person name="Simmons R."/>
            <person name="Seto K."/>
            <person name="Myers J."/>
            <person name="Bonds A."/>
            <person name="Quandt C.A."/>
            <person name="Barry K."/>
            <person name="Liu P."/>
            <person name="Grigoriev I."/>
            <person name="Longcore J.E."/>
            <person name="James T.Y."/>
        </authorList>
    </citation>
    <scope>NUCLEOTIDE SEQUENCE</scope>
    <source>
        <strain evidence="19">JEL0318</strain>
    </source>
</reference>
<feature type="domain" description="P-type ATPase N-terminal" evidence="17">
    <location>
        <begin position="172"/>
        <end position="229"/>
    </location>
</feature>
<dbReference type="InterPro" id="IPR006539">
    <property type="entry name" value="P-type_ATPase_IV"/>
</dbReference>
<dbReference type="SUPFAM" id="SSF81653">
    <property type="entry name" value="Calcium ATPase, transduction domain A"/>
    <property type="match status" value="1"/>
</dbReference>
<feature type="binding site" evidence="12">
    <location>
        <position position="631"/>
    </location>
    <ligand>
        <name>ATP</name>
        <dbReference type="ChEBI" id="CHEBI:30616"/>
    </ligand>
</feature>
<feature type="domain" description="P-type ATPase C-terminal" evidence="18">
    <location>
        <begin position="1194"/>
        <end position="1470"/>
    </location>
</feature>
<dbReference type="SUPFAM" id="SSF56784">
    <property type="entry name" value="HAD-like"/>
    <property type="match status" value="1"/>
</dbReference>
<dbReference type="GO" id="GO:0005886">
    <property type="term" value="C:plasma membrane"/>
    <property type="evidence" value="ECO:0007669"/>
    <property type="project" value="TreeGrafter"/>
</dbReference>
<dbReference type="Pfam" id="PF00122">
    <property type="entry name" value="E1-E2_ATPase"/>
    <property type="match status" value="1"/>
</dbReference>
<proteinExistence type="inferred from homology"/>
<comment type="cofactor">
    <cofactor evidence="13">
        <name>Mg(2+)</name>
        <dbReference type="ChEBI" id="CHEBI:18420"/>
    </cofactor>
</comment>
<dbReference type="Gene3D" id="3.40.50.1000">
    <property type="entry name" value="HAD superfamily/HAD-like"/>
    <property type="match status" value="2"/>
</dbReference>
<evidence type="ECO:0000256" key="12">
    <source>
        <dbReference type="PIRSR" id="PIRSR606539-2"/>
    </source>
</evidence>
<evidence type="ECO:0000256" key="5">
    <source>
        <dbReference type="ARBA" id="ARBA00022741"/>
    </source>
</evidence>
<evidence type="ECO:0000256" key="14">
    <source>
        <dbReference type="RuleBase" id="RU362033"/>
    </source>
</evidence>
<evidence type="ECO:0000259" key="18">
    <source>
        <dbReference type="Pfam" id="PF16212"/>
    </source>
</evidence>
<dbReference type="InterPro" id="IPR023299">
    <property type="entry name" value="ATPase_P-typ_cyto_dom_N"/>
</dbReference>
<evidence type="ECO:0000256" key="11">
    <source>
        <dbReference type="PIRSR" id="PIRSR606539-1"/>
    </source>
</evidence>
<feature type="compositionally biased region" description="Polar residues" evidence="15">
    <location>
        <begin position="1006"/>
        <end position="1018"/>
    </location>
</feature>
<feature type="transmembrane region" description="Helical" evidence="14">
    <location>
        <begin position="1367"/>
        <end position="1388"/>
    </location>
</feature>
<accession>A0AAD5S760</accession>
<dbReference type="Pfam" id="PF16212">
    <property type="entry name" value="PhoLip_ATPase_C"/>
    <property type="match status" value="1"/>
</dbReference>
<evidence type="ECO:0000256" key="9">
    <source>
        <dbReference type="ARBA" id="ARBA00022989"/>
    </source>
</evidence>
<feature type="binding site" evidence="12">
    <location>
        <position position="820"/>
    </location>
    <ligand>
        <name>ATP</name>
        <dbReference type="ChEBI" id="CHEBI:30616"/>
    </ligand>
</feature>
<sequence>MRSILNRPSSSSVFTQHNKRQSTDNSISRRTSAHNGSDSRHLILDNRSAGQTSQNDTTQISKVSLPGDLNRHHSIGDLHPAKKAGSIPRLSIHSLPSLRPSSTTQPTGPSGRRIAVNPSLQTPDSSRSYNHDIPPRPNFRRQKPLLPFLILFPLHYLVHLATLLPYYRLRRAKGSFIDNTVRTSRYTLISFIPCQLLAQFSKIANLYFLIVSALQLLPGVSPTGKYTTVAPLAVFVGLAMAREAWDDWQRSKQDTADNNLVARRLRSRNGGDSLNRLISENHTTNTTETSKSGSHTISIAMPMISTGDRPSSDDNGAWEEAKWKDLRVGDIICVRDREVLPADVVVLAASTPEGHCYIETASLDGETALKQKQALDLTNGKLRSVGDLASWQGTITAETPTDNLYRFEAYIQPGSAPENTRHPLTIGNFLPRGSILRNTGHIYGVIIYTGEDTKIRRNASAIVVSKTPELETRTNWIVGLVFILLLILTTGATLAYRSANKVFMNENTVWYLWDEVPDNTLAWWGVMNPSLSGGPTPSHHNNATTKPDYPLNDPAHNLIPTWRQFCTFFVLLNTLIPISLYVTMEIIKLVQAHFINQDLDMYDPVTDTPAQARTSNLNEDLGQVQYVFTDKTGTLTENLMVFKRLSVGGRWYLHAPGGMGANPDGDEGEARGVKTTCQLIGKITEANKIEDANSGEIREESGAQIPIDILQRAVDLIEAMALCHSAVPETITPGKTEKCPPSIVYTASSPDETALVTAADQMQFSVRGRTINSISLNILGGAQNTTYTILQTLEFSSARKRMSVIVRYPHQENRILVICKGADSVILDRLCDPLELFEEERDILDKTLEHVAEFAGQGLRTLLYACRVVDEAEYEVWSRDYAEASAALDQREEMMENVASRIEQGMILMGATAIEDKLQPSVGVTIEKLARAGIKVWMLTGDKRETAVNIGYTCRLAKPWSVVIQIGGESVEDIRRSIQMGLERCWSLKGGKKRRGSKGGALMETRQPSFPGTPSADRNQPPHVVVVITGDTLMKLEAQHTNVSEPLCPVQSYFAAKTWKKRDPSASSTTTTTMLKDPTPHETPEHSLLNSFLDLGILSDAAICCRFSPSQKALIVSSMRERIKYRHKTPYRPVSTISDPPPPLLQRLKSLYKRNPTPSNVTLAIGDGANDIPMLQSAHVGIGITGREGLAASRASDYSFAQFRFLQPLLLIHGRYSYIRISFFIGGTFYKCFTLYLTQLIYQRWCGFTGQSLYEQWTLALFNIAFSLFPVMIGGILQRDLTKATLLEVPELYGYGQYNTGLNAWKMAGWIFAAARHAAISSLLTFFMYQGFTPFGRSLMLQAGRWFGYNQNVLGADAGGPWQEQTLIPLGITVYTVALFIITCKVAYVGQANITYIHHIGAVGSIVLWFIWSQVYFNLYPKMGSFGEEVAGVLNALRPTLGIRILLLWVLSALALCCMDFMWTAWTCLFRGVEVGSEIFVTTEGEVRDMLKVKKERKRRFGWVVRKKDKKGKEVEGKTEGEGTKEGGPTILATAPIGSPTGGRKKQLNDFNMARKKAAAAAIQWRHLVEEQTHNKPREQIDWDASVRWWRRWEAENGVQDPFDPFARPESCLARTKSTATDTGIEACDGGGVGSLQRGGESGAFESLGRADEQIGMVRPGVAASTLRKHTLYRRKTSVPNMEVVEDGEVVPPVPSLVRGKVPDVATIV</sequence>
<feature type="region of interest" description="Disordered" evidence="15">
    <location>
        <begin position="1512"/>
        <end position="1544"/>
    </location>
</feature>
<dbReference type="GO" id="GO:0000287">
    <property type="term" value="F:magnesium ion binding"/>
    <property type="evidence" value="ECO:0007669"/>
    <property type="project" value="UniProtKB-UniRule"/>
</dbReference>
<feature type="transmembrane region" description="Helical" evidence="14">
    <location>
        <begin position="1307"/>
        <end position="1329"/>
    </location>
</feature>
<feature type="binding site" evidence="12">
    <location>
        <position position="940"/>
    </location>
    <ligand>
        <name>ATP</name>
        <dbReference type="ChEBI" id="CHEBI:30616"/>
    </ligand>
</feature>
<dbReference type="InterPro" id="IPR008250">
    <property type="entry name" value="ATPase_P-typ_transduc_dom_A_sf"/>
</dbReference>
<feature type="binding site" evidence="12">
    <location>
        <position position="941"/>
    </location>
    <ligand>
        <name>ATP</name>
        <dbReference type="ChEBI" id="CHEBI:30616"/>
    </ligand>
</feature>
<feature type="compositionally biased region" description="Polar residues" evidence="15">
    <location>
        <begin position="23"/>
        <end position="36"/>
    </location>
</feature>
<dbReference type="SFLD" id="SFLDG00002">
    <property type="entry name" value="C1.7:_P-type_atpase_like"/>
    <property type="match status" value="1"/>
</dbReference>
<feature type="transmembrane region" description="Helical" evidence="14">
    <location>
        <begin position="1400"/>
        <end position="1421"/>
    </location>
</feature>
<feature type="active site" description="4-aspartylphosphate intermediate" evidence="11">
    <location>
        <position position="630"/>
    </location>
</feature>
<dbReference type="SUPFAM" id="SSF81660">
    <property type="entry name" value="Metal cation-transporting ATPase, ATP-binding domain N"/>
    <property type="match status" value="1"/>
</dbReference>
<keyword evidence="8 14" id="KW-1278">Translocase</keyword>
<comment type="subcellular location">
    <subcellularLocation>
        <location evidence="2">Endomembrane system</location>
    </subcellularLocation>
    <subcellularLocation>
        <location evidence="1 14">Membrane</location>
        <topology evidence="1 14">Multi-pass membrane protein</topology>
    </subcellularLocation>
</comment>
<evidence type="ECO:0000256" key="8">
    <source>
        <dbReference type="ARBA" id="ARBA00022967"/>
    </source>
</evidence>
<comment type="caution">
    <text evidence="19">The sequence shown here is derived from an EMBL/GenBank/DDBJ whole genome shotgun (WGS) entry which is preliminary data.</text>
</comment>
<feature type="compositionally biased region" description="Polar residues" evidence="15">
    <location>
        <begin position="99"/>
        <end position="108"/>
    </location>
</feature>
<keyword evidence="10 14" id="KW-0472">Membrane</keyword>
<organism evidence="19 20">
    <name type="scientific">Rhizophlyctis rosea</name>
    <dbReference type="NCBI Taxonomy" id="64517"/>
    <lineage>
        <taxon>Eukaryota</taxon>
        <taxon>Fungi</taxon>
        <taxon>Fungi incertae sedis</taxon>
        <taxon>Chytridiomycota</taxon>
        <taxon>Chytridiomycota incertae sedis</taxon>
        <taxon>Chytridiomycetes</taxon>
        <taxon>Rhizophlyctidales</taxon>
        <taxon>Rhizophlyctidaceae</taxon>
        <taxon>Rhizophlyctis</taxon>
    </lineage>
</organism>
<feature type="binding site" evidence="12">
    <location>
        <position position="630"/>
    </location>
    <ligand>
        <name>ATP</name>
        <dbReference type="ChEBI" id="CHEBI:30616"/>
    </ligand>
</feature>
<evidence type="ECO:0000256" key="13">
    <source>
        <dbReference type="PIRSR" id="PIRSR606539-3"/>
    </source>
</evidence>
<feature type="transmembrane region" description="Helical" evidence="14">
    <location>
        <begin position="188"/>
        <end position="214"/>
    </location>
</feature>
<dbReference type="SFLD" id="SFLDF00027">
    <property type="entry name" value="p-type_atpase"/>
    <property type="match status" value="1"/>
</dbReference>
<dbReference type="GO" id="GO:0045332">
    <property type="term" value="P:phospholipid translocation"/>
    <property type="evidence" value="ECO:0007669"/>
    <property type="project" value="TreeGrafter"/>
</dbReference>
<evidence type="ECO:0000313" key="20">
    <source>
        <dbReference type="Proteomes" id="UP001212841"/>
    </source>
</evidence>
<comment type="similarity">
    <text evidence="14">Belongs to the cation transport ATPase (P-type) (TC 3.A.3) family. Type IV subfamily.</text>
</comment>
<feature type="binding site" evidence="12">
    <location>
        <position position="1171"/>
    </location>
    <ligand>
        <name>ATP</name>
        <dbReference type="ChEBI" id="CHEBI:30616"/>
    </ligand>
</feature>
<feature type="compositionally biased region" description="Basic and acidic residues" evidence="15">
    <location>
        <begin position="1512"/>
        <end position="1525"/>
    </location>
</feature>
<dbReference type="Pfam" id="PF13246">
    <property type="entry name" value="Cation_ATPase"/>
    <property type="match status" value="1"/>
</dbReference>
<dbReference type="GO" id="GO:0032456">
    <property type="term" value="P:endocytic recycling"/>
    <property type="evidence" value="ECO:0007669"/>
    <property type="project" value="TreeGrafter"/>
</dbReference>
<evidence type="ECO:0000256" key="4">
    <source>
        <dbReference type="ARBA" id="ARBA00022723"/>
    </source>
</evidence>
<evidence type="ECO:0000259" key="16">
    <source>
        <dbReference type="Pfam" id="PF00122"/>
    </source>
</evidence>
<feature type="compositionally biased region" description="Polar residues" evidence="15">
    <location>
        <begin position="1"/>
        <end position="16"/>
    </location>
</feature>
<dbReference type="PANTHER" id="PTHR24092">
    <property type="entry name" value="PROBABLE PHOSPHOLIPID-TRANSPORTING ATPASE"/>
    <property type="match status" value="1"/>
</dbReference>
<feature type="region of interest" description="Disordered" evidence="15">
    <location>
        <begin position="991"/>
        <end position="1021"/>
    </location>
</feature>
<feature type="binding site" evidence="12">
    <location>
        <position position="795"/>
    </location>
    <ligand>
        <name>ATP</name>
        <dbReference type="ChEBI" id="CHEBI:30616"/>
    </ligand>
</feature>
<feature type="binding site" evidence="12">
    <location>
        <position position="632"/>
    </location>
    <ligand>
        <name>ATP</name>
        <dbReference type="ChEBI" id="CHEBI:30616"/>
    </ligand>
</feature>
<feature type="binding site" evidence="13">
    <location>
        <position position="1171"/>
    </location>
    <ligand>
        <name>Mg(2+)</name>
        <dbReference type="ChEBI" id="CHEBI:18420"/>
    </ligand>
</feature>